<dbReference type="GO" id="GO:0046872">
    <property type="term" value="F:metal ion binding"/>
    <property type="evidence" value="ECO:0007669"/>
    <property type="project" value="UniProtKB-KW"/>
</dbReference>
<organism evidence="27">
    <name type="scientific">Mesocapnia daxingana</name>
    <dbReference type="NCBI Taxonomy" id="2048116"/>
    <lineage>
        <taxon>Eukaryota</taxon>
        <taxon>Metazoa</taxon>
        <taxon>Ecdysozoa</taxon>
        <taxon>Arthropoda</taxon>
        <taxon>Hexapoda</taxon>
        <taxon>Insecta</taxon>
        <taxon>Pterygota</taxon>
        <taxon>Neoptera</taxon>
        <taxon>Polyneoptera</taxon>
        <taxon>Plecoptera</taxon>
        <taxon>Nemouroidea</taxon>
        <taxon>Capniidae</taxon>
        <taxon>Mesocapnia</taxon>
    </lineage>
</organism>
<keyword evidence="13 24" id="KW-0479">Metal-binding</keyword>
<keyword evidence="20 24" id="KW-0186">Copper</keyword>
<evidence type="ECO:0000256" key="23">
    <source>
        <dbReference type="ARBA" id="ARBA00049512"/>
    </source>
</evidence>
<evidence type="ECO:0000256" key="5">
    <source>
        <dbReference type="ARBA" id="ARBA00009578"/>
    </source>
</evidence>
<protein>
    <recommendedName>
        <fullName evidence="8 24">Cytochrome c oxidase subunit 1</fullName>
        <ecNumber evidence="7 24">7.1.1.9</ecNumber>
    </recommendedName>
</protein>
<comment type="cofactor">
    <cofactor evidence="2">
        <name>heme</name>
        <dbReference type="ChEBI" id="CHEBI:30413"/>
    </cofactor>
</comment>
<evidence type="ECO:0000256" key="3">
    <source>
        <dbReference type="ARBA" id="ARBA00004448"/>
    </source>
</evidence>
<evidence type="ECO:0000256" key="22">
    <source>
        <dbReference type="ARBA" id="ARBA00023136"/>
    </source>
</evidence>
<dbReference type="PANTHER" id="PTHR10422:SF18">
    <property type="entry name" value="CYTOCHROME C OXIDASE SUBUNIT 1"/>
    <property type="match status" value="1"/>
</dbReference>
<evidence type="ECO:0000256" key="12">
    <source>
        <dbReference type="ARBA" id="ARBA00022692"/>
    </source>
</evidence>
<evidence type="ECO:0000256" key="21">
    <source>
        <dbReference type="ARBA" id="ARBA00023128"/>
    </source>
</evidence>
<evidence type="ECO:0000256" key="15">
    <source>
        <dbReference type="ARBA" id="ARBA00022842"/>
    </source>
</evidence>
<name>A0A5S8YXG5_9NEOP</name>
<keyword evidence="11 24" id="KW-0679">Respiratory chain</keyword>
<dbReference type="InterPro" id="IPR000883">
    <property type="entry name" value="Cyt_C_Oxase_1"/>
</dbReference>
<dbReference type="FunFam" id="1.20.210.10:FF:000001">
    <property type="entry name" value="Cytochrome c oxidase subunit 1"/>
    <property type="match status" value="1"/>
</dbReference>
<feature type="transmembrane region" description="Helical" evidence="25">
    <location>
        <begin position="230"/>
        <end position="255"/>
    </location>
</feature>
<evidence type="ECO:0000256" key="9">
    <source>
        <dbReference type="ARBA" id="ARBA00022448"/>
    </source>
</evidence>
<dbReference type="GO" id="GO:0004129">
    <property type="term" value="F:cytochrome-c oxidase activity"/>
    <property type="evidence" value="ECO:0007669"/>
    <property type="project" value="UniProtKB-EC"/>
</dbReference>
<evidence type="ECO:0000256" key="14">
    <source>
        <dbReference type="ARBA" id="ARBA00022792"/>
    </source>
</evidence>
<reference evidence="27" key="1">
    <citation type="journal article" date="2017" name="Conserv Genet Resour">
        <title>The mitochondrial genome of Mesocapnia daxingana (Plecoptera: Capniidae).</title>
        <authorList>
            <person name="Wang Y."/>
            <person name="Cao J."/>
            <person name="Li W."/>
            <person name="Chen X."/>
        </authorList>
    </citation>
    <scope>NUCLEOTIDE SEQUENCE</scope>
</reference>
<evidence type="ECO:0000256" key="2">
    <source>
        <dbReference type="ARBA" id="ARBA00001971"/>
    </source>
</evidence>
<evidence type="ECO:0000256" key="18">
    <source>
        <dbReference type="ARBA" id="ARBA00022989"/>
    </source>
</evidence>
<keyword evidence="12 24" id="KW-0812">Transmembrane</keyword>
<dbReference type="InterPro" id="IPR036927">
    <property type="entry name" value="Cyt_c_oxase-like_su1_sf"/>
</dbReference>
<keyword evidence="9 24" id="KW-0813">Transport</keyword>
<keyword evidence="17 24" id="KW-0249">Electron transport</keyword>
<keyword evidence="14 24" id="KW-0999">Mitochondrion inner membrane</keyword>
<comment type="pathway">
    <text evidence="4 24">Energy metabolism; oxidative phosphorylation.</text>
</comment>
<evidence type="ECO:0000256" key="20">
    <source>
        <dbReference type="ARBA" id="ARBA00023008"/>
    </source>
</evidence>
<evidence type="ECO:0000256" key="25">
    <source>
        <dbReference type="SAM" id="Phobius"/>
    </source>
</evidence>
<dbReference type="Pfam" id="PF00115">
    <property type="entry name" value="COX1"/>
    <property type="match status" value="1"/>
</dbReference>
<comment type="subcellular location">
    <subcellularLocation>
        <location evidence="3 24">Mitochondrion inner membrane</location>
        <topology evidence="3 24">Multi-pass membrane protein</topology>
    </subcellularLocation>
</comment>
<comment type="similarity">
    <text evidence="5 24">Belongs to the heme-copper respiratory oxidase family.</text>
</comment>
<evidence type="ECO:0000256" key="19">
    <source>
        <dbReference type="ARBA" id="ARBA00023004"/>
    </source>
</evidence>
<feature type="transmembrane region" description="Helical" evidence="25">
    <location>
        <begin position="16"/>
        <end position="37"/>
    </location>
</feature>
<dbReference type="UniPathway" id="UPA00705"/>
<dbReference type="GO" id="GO:0045277">
    <property type="term" value="C:respiratory chain complex IV"/>
    <property type="evidence" value="ECO:0007669"/>
    <property type="project" value="InterPro"/>
</dbReference>
<keyword evidence="22 24" id="KW-0472">Membrane</keyword>
<dbReference type="CDD" id="cd01663">
    <property type="entry name" value="Cyt_c_Oxidase_I"/>
    <property type="match status" value="1"/>
</dbReference>
<keyword evidence="19 24" id="KW-0408">Iron</keyword>
<dbReference type="InterPro" id="IPR023616">
    <property type="entry name" value="Cyt_c_oxase-like_su1_dom"/>
</dbReference>
<gene>
    <name evidence="27" type="primary">COX1</name>
</gene>
<dbReference type="PANTHER" id="PTHR10422">
    <property type="entry name" value="CYTOCHROME C OXIDASE SUBUNIT 1"/>
    <property type="match status" value="1"/>
</dbReference>
<dbReference type="PROSITE" id="PS00077">
    <property type="entry name" value="COX1_CUB"/>
    <property type="match status" value="1"/>
</dbReference>
<feature type="transmembrane region" description="Helical" evidence="25">
    <location>
        <begin position="57"/>
        <end position="83"/>
    </location>
</feature>
<dbReference type="GO" id="GO:0005743">
    <property type="term" value="C:mitochondrial inner membrane"/>
    <property type="evidence" value="ECO:0007669"/>
    <property type="project" value="UniProtKB-SubCell"/>
</dbReference>
<dbReference type="SUPFAM" id="SSF81442">
    <property type="entry name" value="Cytochrome c oxidase subunit I-like"/>
    <property type="match status" value="1"/>
</dbReference>
<evidence type="ECO:0000256" key="7">
    <source>
        <dbReference type="ARBA" id="ARBA00012949"/>
    </source>
</evidence>
<comment type="cofactor">
    <cofactor evidence="1">
        <name>Cu cation</name>
        <dbReference type="ChEBI" id="CHEBI:23378"/>
    </cofactor>
</comment>
<comment type="catalytic activity">
    <reaction evidence="23">
        <text>4 Fe(II)-[cytochrome c] + O2 + 8 H(+)(in) = 4 Fe(III)-[cytochrome c] + 2 H2O + 4 H(+)(out)</text>
        <dbReference type="Rhea" id="RHEA:11436"/>
        <dbReference type="Rhea" id="RHEA-COMP:10350"/>
        <dbReference type="Rhea" id="RHEA-COMP:14399"/>
        <dbReference type="ChEBI" id="CHEBI:15377"/>
        <dbReference type="ChEBI" id="CHEBI:15378"/>
        <dbReference type="ChEBI" id="CHEBI:15379"/>
        <dbReference type="ChEBI" id="CHEBI:29033"/>
        <dbReference type="ChEBI" id="CHEBI:29034"/>
        <dbReference type="EC" id="7.1.1.9"/>
    </reaction>
    <physiologicalReaction direction="left-to-right" evidence="23">
        <dbReference type="Rhea" id="RHEA:11437"/>
    </physiologicalReaction>
</comment>
<feature type="transmembrane region" description="Helical" evidence="25">
    <location>
        <begin position="450"/>
        <end position="473"/>
    </location>
</feature>
<geneLocation type="mitochondrion" evidence="27"/>
<evidence type="ECO:0000256" key="6">
    <source>
        <dbReference type="ARBA" id="ARBA00011164"/>
    </source>
</evidence>
<feature type="transmembrane region" description="Helical" evidence="25">
    <location>
        <begin position="146"/>
        <end position="171"/>
    </location>
</feature>
<evidence type="ECO:0000256" key="24">
    <source>
        <dbReference type="RuleBase" id="RU000369"/>
    </source>
</evidence>
<keyword evidence="10 24" id="KW-0349">Heme</keyword>
<evidence type="ECO:0000256" key="8">
    <source>
        <dbReference type="ARBA" id="ARBA00015947"/>
    </source>
</evidence>
<evidence type="ECO:0000256" key="4">
    <source>
        <dbReference type="ARBA" id="ARBA00004673"/>
    </source>
</evidence>
<sequence length="513" mass="56472">MLPRQWLFSTNHKDIGTLYFIFGAWAGMVGTSLSLLIRAELGQPGSLIGDDQIYNVIVTAHAFVMIFFMVMPIMIGGFGNWLVPLMLGAPDMAFPRMNNMSFWLLPPSLTLLLASSLVENGAGTGWTVYPPLSAGIAHAGSSVDLAIFSLHLAGVSSILGAVNFITTVINMRSSGMTLDRMPLFVWAVVITALLLLLSLPVLAGAITMLLTDRNLNTSFFDPAGGGDPILYQHLFWFFGHPEVYILILPGFGLISHIISQESGKKEAFGSLGMIYAMLSIGLLGFVVWAHHMFTVGMDVDTRAYFTSATMIIAVPTGIKIFSWMATLHGSQLNYSPALLWALGFVFLFTIGGLTGVVLANSSVDIILHDTYYVVAHFHYVLSMGAVFAIMAGFIQWYPLFTGLTMNPHWLKIQFCIMFLGVNLTFFPQHFLGLAGMPRRYSDYPDAYTTWNVVSSIGSTISFIGVLFLLFIIWESMISNRIALFPLQMTTSIEWYQNLPPAEHSYSELPILSG</sequence>
<comment type="subunit">
    <text evidence="6">Component of the cytochrome c oxidase (complex IV, CIV), a multisubunit enzyme composed of a catalytic core of 3 subunits and several supernumerary subunits. The complex exists as a monomer or a dimer and forms supercomplexes (SCs) in the inner mitochondrial membrane with ubiquinol-cytochrome c oxidoreductase (cytochrome b-c1 complex, complex III, CIII).</text>
</comment>
<dbReference type="EC" id="7.1.1.9" evidence="7 24"/>
<evidence type="ECO:0000256" key="11">
    <source>
        <dbReference type="ARBA" id="ARBA00022660"/>
    </source>
</evidence>
<dbReference type="AlphaFoldDB" id="A0A5S8YXG5"/>
<feature type="transmembrane region" description="Helical" evidence="25">
    <location>
        <begin position="412"/>
        <end position="430"/>
    </location>
</feature>
<comment type="function">
    <text evidence="24">Component of the cytochrome c oxidase, the last enzyme in the mitochondrial electron transport chain which drives oxidative phosphorylation. The respiratory chain contains 3 multisubunit complexes succinate dehydrogenase (complex II, CII), ubiquinol-cytochrome c oxidoreductase (cytochrome b-c1 complex, complex III, CIII) and cytochrome c oxidase (complex IV, CIV), that cooperate to transfer electrons derived from NADH and succinate to molecular oxygen, creating an electrochemical gradient over the inner membrane that drives transmembrane transport and the ATP synthase. Cytochrome c oxidase is the component of the respiratory chain that catalyzes the reduction of oxygen to water. Electrons originating from reduced cytochrome c in the intermembrane space (IMS) are transferred via the dinuclear copper A center (CU(A)) of subunit 2 and heme A of subunit 1 to the active site in subunit 1, a binuclear center (BNC) formed by heme A3 and copper B (CU(B)). The BNC reduces molecular oxygen to 2 water molecules using 4 electrons from cytochrome c in the IMS and 4 protons from the mitochondrial matrix.</text>
</comment>
<accession>A0A5S8YXG5</accession>
<evidence type="ECO:0000313" key="27">
    <source>
        <dbReference type="EMBL" id="ATN95817.1"/>
    </source>
</evidence>
<dbReference type="PROSITE" id="PS50855">
    <property type="entry name" value="COX1"/>
    <property type="match status" value="1"/>
</dbReference>
<keyword evidence="21 24" id="KW-0496">Mitochondrion</keyword>
<evidence type="ECO:0000256" key="17">
    <source>
        <dbReference type="ARBA" id="ARBA00022982"/>
    </source>
</evidence>
<keyword evidence="16" id="KW-1278">Translocase</keyword>
<evidence type="ECO:0000256" key="13">
    <source>
        <dbReference type="ARBA" id="ARBA00022723"/>
    </source>
</evidence>
<evidence type="ECO:0000256" key="16">
    <source>
        <dbReference type="ARBA" id="ARBA00022967"/>
    </source>
</evidence>
<feature type="transmembrane region" description="Helical" evidence="25">
    <location>
        <begin position="379"/>
        <end position="400"/>
    </location>
</feature>
<feature type="transmembrane region" description="Helical" evidence="25">
    <location>
        <begin position="183"/>
        <end position="210"/>
    </location>
</feature>
<dbReference type="PRINTS" id="PR01165">
    <property type="entry name" value="CYCOXIDASEI"/>
</dbReference>
<dbReference type="Gene3D" id="1.20.210.10">
    <property type="entry name" value="Cytochrome c oxidase-like, subunit I domain"/>
    <property type="match status" value="1"/>
</dbReference>
<feature type="transmembrane region" description="Helical" evidence="25">
    <location>
        <begin position="267"/>
        <end position="291"/>
    </location>
</feature>
<keyword evidence="18 25" id="KW-1133">Transmembrane helix</keyword>
<evidence type="ECO:0000259" key="26">
    <source>
        <dbReference type="PROSITE" id="PS50855"/>
    </source>
</evidence>
<keyword evidence="15" id="KW-0460">Magnesium</keyword>
<proteinExistence type="inferred from homology"/>
<dbReference type="GO" id="GO:0020037">
    <property type="term" value="F:heme binding"/>
    <property type="evidence" value="ECO:0007669"/>
    <property type="project" value="InterPro"/>
</dbReference>
<feature type="transmembrane region" description="Helical" evidence="25">
    <location>
        <begin position="337"/>
        <end position="359"/>
    </location>
</feature>
<dbReference type="InterPro" id="IPR033944">
    <property type="entry name" value="Cyt_c_oxase_su1_dom"/>
</dbReference>
<dbReference type="GO" id="GO:0006123">
    <property type="term" value="P:mitochondrial electron transport, cytochrome c to oxygen"/>
    <property type="evidence" value="ECO:0007669"/>
    <property type="project" value="TreeGrafter"/>
</dbReference>
<evidence type="ECO:0000256" key="10">
    <source>
        <dbReference type="ARBA" id="ARBA00022617"/>
    </source>
</evidence>
<dbReference type="GO" id="GO:0015990">
    <property type="term" value="P:electron transport coupled proton transport"/>
    <property type="evidence" value="ECO:0007669"/>
    <property type="project" value="TreeGrafter"/>
</dbReference>
<evidence type="ECO:0000256" key="1">
    <source>
        <dbReference type="ARBA" id="ARBA00001935"/>
    </source>
</evidence>
<dbReference type="EMBL" id="KY568983">
    <property type="protein sequence ID" value="ATN95817.1"/>
    <property type="molecule type" value="Genomic_DNA"/>
</dbReference>
<feature type="domain" description="Cytochrome oxidase subunit I profile" evidence="26">
    <location>
        <begin position="1"/>
        <end position="512"/>
    </location>
</feature>
<feature type="transmembrane region" description="Helical" evidence="25">
    <location>
        <begin position="303"/>
        <end position="325"/>
    </location>
</feature>
<dbReference type="InterPro" id="IPR023615">
    <property type="entry name" value="Cyt_c_Oxase_su1_BS"/>
</dbReference>